<feature type="domain" description="EamA" evidence="8">
    <location>
        <begin position="6"/>
        <end position="134"/>
    </location>
</feature>
<feature type="transmembrane region" description="Helical" evidence="7">
    <location>
        <begin position="117"/>
        <end position="135"/>
    </location>
</feature>
<name>A0ABY2ISG0_9MICO</name>
<dbReference type="Proteomes" id="UP000297604">
    <property type="component" value="Unassembled WGS sequence"/>
</dbReference>
<feature type="domain" description="EamA" evidence="8">
    <location>
        <begin position="144"/>
        <end position="276"/>
    </location>
</feature>
<keyword evidence="10" id="KW-1185">Reference proteome</keyword>
<dbReference type="RefSeq" id="WP_134561330.1">
    <property type="nucleotide sequence ID" value="NZ_SOFS01000015.1"/>
</dbReference>
<feature type="transmembrane region" description="Helical" evidence="7">
    <location>
        <begin position="65"/>
        <end position="84"/>
    </location>
</feature>
<sequence length="306" mass="32221">METKWRWLLVTSIAPIAWGSNYFVTRQFLPLDYPLWGSTLRALPAGLLLLALARSVPRGTWWWKSLVLGALNVGAFFVLIYIASHLLPSSLAATIMASSAGVLLLLAWPMLSEHPTWTAALGAAAGFAGVCVLLLDGSGAVNPLGVLASVAAMLMSSVGYILTRKWAVRESTIAMTSWQLVAGGLLLLPFAAFVEGPPPALDGPALAGFAYVTVIATAVAFVAWFSGLRRLPAATVGLVGLLNPVTGVLLGTLIAAEPFGPRQLIGAGLVVAGVLIDQRRRRVPTGPSRSGRMRCGSCSRWRPGSP</sequence>
<accession>A0ABY2ISG0</accession>
<evidence type="ECO:0000256" key="5">
    <source>
        <dbReference type="ARBA" id="ARBA00023136"/>
    </source>
</evidence>
<feature type="transmembrane region" description="Helical" evidence="7">
    <location>
        <begin position="35"/>
        <end position="53"/>
    </location>
</feature>
<feature type="transmembrane region" description="Helical" evidence="7">
    <location>
        <begin position="90"/>
        <end position="110"/>
    </location>
</feature>
<dbReference type="InterPro" id="IPR037185">
    <property type="entry name" value="EmrE-like"/>
</dbReference>
<protein>
    <submittedName>
        <fullName evidence="9">EamA family transporter</fullName>
    </submittedName>
</protein>
<feature type="transmembrane region" description="Helical" evidence="7">
    <location>
        <begin position="174"/>
        <end position="194"/>
    </location>
</feature>
<keyword evidence="5 7" id="KW-0472">Membrane</keyword>
<dbReference type="PANTHER" id="PTHR32322">
    <property type="entry name" value="INNER MEMBRANE TRANSPORTER"/>
    <property type="match status" value="1"/>
</dbReference>
<evidence type="ECO:0000256" key="7">
    <source>
        <dbReference type="SAM" id="Phobius"/>
    </source>
</evidence>
<feature type="compositionally biased region" description="Low complexity" evidence="6">
    <location>
        <begin position="288"/>
        <end position="300"/>
    </location>
</feature>
<evidence type="ECO:0000256" key="3">
    <source>
        <dbReference type="ARBA" id="ARBA00022692"/>
    </source>
</evidence>
<dbReference type="InterPro" id="IPR050638">
    <property type="entry name" value="AA-Vitamin_Transporters"/>
</dbReference>
<proteinExistence type="inferred from homology"/>
<evidence type="ECO:0000259" key="8">
    <source>
        <dbReference type="Pfam" id="PF00892"/>
    </source>
</evidence>
<feature type="transmembrane region" description="Helical" evidence="7">
    <location>
        <begin position="233"/>
        <end position="254"/>
    </location>
</feature>
<dbReference type="InterPro" id="IPR000620">
    <property type="entry name" value="EamA_dom"/>
</dbReference>
<keyword evidence="3 7" id="KW-0812">Transmembrane</keyword>
<feature type="transmembrane region" description="Helical" evidence="7">
    <location>
        <begin position="141"/>
        <end position="162"/>
    </location>
</feature>
<evidence type="ECO:0000256" key="6">
    <source>
        <dbReference type="SAM" id="MobiDB-lite"/>
    </source>
</evidence>
<feature type="region of interest" description="Disordered" evidence="6">
    <location>
        <begin position="282"/>
        <end position="306"/>
    </location>
</feature>
<dbReference type="PANTHER" id="PTHR32322:SF2">
    <property type="entry name" value="EAMA DOMAIN-CONTAINING PROTEIN"/>
    <property type="match status" value="1"/>
</dbReference>
<evidence type="ECO:0000256" key="2">
    <source>
        <dbReference type="ARBA" id="ARBA00007362"/>
    </source>
</evidence>
<comment type="subcellular location">
    <subcellularLocation>
        <location evidence="1">Membrane</location>
        <topology evidence="1">Multi-pass membrane protein</topology>
    </subcellularLocation>
</comment>
<dbReference type="SUPFAM" id="SSF103481">
    <property type="entry name" value="Multidrug resistance efflux transporter EmrE"/>
    <property type="match status" value="2"/>
</dbReference>
<evidence type="ECO:0000256" key="4">
    <source>
        <dbReference type="ARBA" id="ARBA00022989"/>
    </source>
</evidence>
<dbReference type="Pfam" id="PF00892">
    <property type="entry name" value="EamA"/>
    <property type="match status" value="2"/>
</dbReference>
<feature type="transmembrane region" description="Helical" evidence="7">
    <location>
        <begin position="260"/>
        <end position="276"/>
    </location>
</feature>
<keyword evidence="4 7" id="KW-1133">Transmembrane helix</keyword>
<evidence type="ECO:0000313" key="10">
    <source>
        <dbReference type="Proteomes" id="UP000297604"/>
    </source>
</evidence>
<feature type="transmembrane region" description="Helical" evidence="7">
    <location>
        <begin position="206"/>
        <end position="226"/>
    </location>
</feature>
<reference evidence="9 10" key="1">
    <citation type="submission" date="2019-03" db="EMBL/GenBank/DDBJ databases">
        <title>Genomics of glacier-inhabiting Cryobacterium strains.</title>
        <authorList>
            <person name="Liu Q."/>
            <person name="Xin Y.-H."/>
        </authorList>
    </citation>
    <scope>NUCLEOTIDE SEQUENCE [LARGE SCALE GENOMIC DNA]</scope>
    <source>
        <strain evidence="9 10">MDB1-5</strain>
    </source>
</reference>
<gene>
    <name evidence="9" type="ORF">E3O46_06280</name>
</gene>
<organism evidence="9 10">
    <name type="scientific">Cryobacterium glucosi</name>
    <dbReference type="NCBI Taxonomy" id="1259175"/>
    <lineage>
        <taxon>Bacteria</taxon>
        <taxon>Bacillati</taxon>
        <taxon>Actinomycetota</taxon>
        <taxon>Actinomycetes</taxon>
        <taxon>Micrococcales</taxon>
        <taxon>Microbacteriaceae</taxon>
        <taxon>Cryobacterium</taxon>
    </lineage>
</organism>
<comment type="caution">
    <text evidence="9">The sequence shown here is derived from an EMBL/GenBank/DDBJ whole genome shotgun (WGS) entry which is preliminary data.</text>
</comment>
<dbReference type="EMBL" id="SOFS01000015">
    <property type="protein sequence ID" value="TFC21812.1"/>
    <property type="molecule type" value="Genomic_DNA"/>
</dbReference>
<evidence type="ECO:0000313" key="9">
    <source>
        <dbReference type="EMBL" id="TFC21812.1"/>
    </source>
</evidence>
<comment type="similarity">
    <text evidence="2">Belongs to the EamA transporter family.</text>
</comment>
<evidence type="ECO:0000256" key="1">
    <source>
        <dbReference type="ARBA" id="ARBA00004141"/>
    </source>
</evidence>